<dbReference type="InterPro" id="IPR011006">
    <property type="entry name" value="CheY-like_superfamily"/>
</dbReference>
<protein>
    <submittedName>
        <fullName evidence="2">Predicted protein</fullName>
    </submittedName>
</protein>
<dbReference type="EMBL" id="GG663740">
    <property type="protein sequence ID" value="EEH56299.1"/>
    <property type="molecule type" value="Genomic_DNA"/>
</dbReference>
<evidence type="ECO:0000256" key="1">
    <source>
        <dbReference type="SAM" id="MobiDB-lite"/>
    </source>
</evidence>
<feature type="compositionally biased region" description="Acidic residues" evidence="1">
    <location>
        <begin position="527"/>
        <end position="538"/>
    </location>
</feature>
<dbReference type="SUPFAM" id="SSF52172">
    <property type="entry name" value="CheY-like"/>
    <property type="match status" value="1"/>
</dbReference>
<proteinExistence type="predicted"/>
<feature type="region of interest" description="Disordered" evidence="1">
    <location>
        <begin position="500"/>
        <end position="638"/>
    </location>
</feature>
<evidence type="ECO:0000313" key="3">
    <source>
        <dbReference type="Proteomes" id="UP000001876"/>
    </source>
</evidence>
<dbReference type="GeneID" id="9684912"/>
<sequence length="638" mass="66771">MAQALADANASASLVALNADLTVALAALMRNTIKLLHPTGSGANSAASSEDARVMRIVDPHVIVNDTSALAEPLFDDGCPLVLYNRLEPGDSCFAPRDTFECALYALVYRAGTRVCRGECLMLAEKVKAKKKRREREEETDAAAEPEARSISHRSPYDRVGVNDPDDGRDASVAEEEGDEETLRVKVRFETATTVGHLGDVNATELRFWRRRLRRVGGSLTFHAEPVIRAEEPSSTTHLETITIEVPTAGSDTFLRAKSGKSASRGDRNLEHLRKLAAAAGGGSGRGGTAADAEGDERSRGGGGGGAAAAAPAPAPAPASAPASTSTASSTPTPQPLTFKVLYIEDERVQAYFFINKCRRVFGERCVVVHETDGVPALERLQTGEQFVAVVSDIFMAGMDGVSFFHALFSNRLNVGSLVRGGGGGGGGGRELRLNLILTGAEIEPDREEDEELNGELAALSERFGVLVYNKTSGVDVVNDVIAPHVKFVETRLAMDAAAGGGGGGGGGGSGGSGGARRRRSGGRDGDGDDDDDEYDASDEARRDDAGYGGGDTPSVSFGSRQTTRERAAAAAGARGGGGGDGRADSWEGKATSYALVARSESSMGGRGRPFPDTSSLRAGGGAWTTTTTTRRNDESMR</sequence>
<organism evidence="3">
    <name type="scientific">Micromonas pusilla (strain CCMP1545)</name>
    <name type="common">Picoplanktonic green alga</name>
    <dbReference type="NCBI Taxonomy" id="564608"/>
    <lineage>
        <taxon>Eukaryota</taxon>
        <taxon>Viridiplantae</taxon>
        <taxon>Chlorophyta</taxon>
        <taxon>Mamiellophyceae</taxon>
        <taxon>Mamiellales</taxon>
        <taxon>Mamiellaceae</taxon>
        <taxon>Micromonas</taxon>
    </lineage>
</organism>
<keyword evidence="3" id="KW-1185">Reference proteome</keyword>
<name>C1MUC0_MICPC</name>
<accession>C1MUC0</accession>
<feature type="compositionally biased region" description="Low complexity" evidence="1">
    <location>
        <begin position="320"/>
        <end position="332"/>
    </location>
</feature>
<evidence type="ECO:0000313" key="2">
    <source>
        <dbReference type="EMBL" id="EEH56299.1"/>
    </source>
</evidence>
<dbReference type="KEGG" id="mpp:MICPUCDRAFT_58747"/>
<dbReference type="RefSeq" id="XP_003059167.1">
    <property type="nucleotide sequence ID" value="XM_003059121.1"/>
</dbReference>
<feature type="region of interest" description="Disordered" evidence="1">
    <location>
        <begin position="131"/>
        <end position="182"/>
    </location>
</feature>
<dbReference type="AlphaFoldDB" id="C1MUC0"/>
<dbReference type="OrthoDB" id="10626368at2759"/>
<feature type="region of interest" description="Disordered" evidence="1">
    <location>
        <begin position="277"/>
        <end position="333"/>
    </location>
</feature>
<dbReference type="Gene3D" id="3.40.50.2300">
    <property type="match status" value="1"/>
</dbReference>
<feature type="compositionally biased region" description="Gly residues" evidence="1">
    <location>
        <begin position="500"/>
        <end position="515"/>
    </location>
</feature>
<gene>
    <name evidence="2" type="ORF">MICPUCDRAFT_58747</name>
</gene>
<reference evidence="2 3" key="1">
    <citation type="journal article" date="2009" name="Science">
        <title>Green evolution and dynamic adaptations revealed by genomes of the marine picoeukaryotes Micromonas.</title>
        <authorList>
            <person name="Worden A.Z."/>
            <person name="Lee J.H."/>
            <person name="Mock T."/>
            <person name="Rouze P."/>
            <person name="Simmons M.P."/>
            <person name="Aerts A.L."/>
            <person name="Allen A.E."/>
            <person name="Cuvelier M.L."/>
            <person name="Derelle E."/>
            <person name="Everett M.V."/>
            <person name="Foulon E."/>
            <person name="Grimwood J."/>
            <person name="Gundlach H."/>
            <person name="Henrissat B."/>
            <person name="Napoli C."/>
            <person name="McDonald S.M."/>
            <person name="Parker M.S."/>
            <person name="Rombauts S."/>
            <person name="Salamov A."/>
            <person name="Von Dassow P."/>
            <person name="Badger J.H."/>
            <person name="Coutinho P.M."/>
            <person name="Demir E."/>
            <person name="Dubchak I."/>
            <person name="Gentemann C."/>
            <person name="Eikrem W."/>
            <person name="Gready J.E."/>
            <person name="John U."/>
            <person name="Lanier W."/>
            <person name="Lindquist E.A."/>
            <person name="Lucas S."/>
            <person name="Mayer K.F."/>
            <person name="Moreau H."/>
            <person name="Not F."/>
            <person name="Otillar R."/>
            <person name="Panaud O."/>
            <person name="Pangilinan J."/>
            <person name="Paulsen I."/>
            <person name="Piegu B."/>
            <person name="Poliakov A."/>
            <person name="Robbens S."/>
            <person name="Schmutz J."/>
            <person name="Toulza E."/>
            <person name="Wyss T."/>
            <person name="Zelensky A."/>
            <person name="Zhou K."/>
            <person name="Armbrust E.V."/>
            <person name="Bhattacharya D."/>
            <person name="Goodenough U.W."/>
            <person name="Van de Peer Y."/>
            <person name="Grigoriev I.V."/>
        </authorList>
    </citation>
    <scope>NUCLEOTIDE SEQUENCE [LARGE SCALE GENOMIC DNA]</scope>
    <source>
        <strain evidence="2 3">CCMP1545</strain>
    </source>
</reference>
<dbReference type="Proteomes" id="UP000001876">
    <property type="component" value="Unassembled WGS sequence"/>
</dbReference>